<evidence type="ECO:0000313" key="2">
    <source>
        <dbReference type="EMBL" id="MFC6723114.1"/>
    </source>
</evidence>
<dbReference type="Gene3D" id="1.10.10.10">
    <property type="entry name" value="Winged helix-like DNA-binding domain superfamily/Winged helix DNA-binding domain"/>
    <property type="match status" value="1"/>
</dbReference>
<feature type="region of interest" description="Disordered" evidence="1">
    <location>
        <begin position="125"/>
        <end position="180"/>
    </location>
</feature>
<accession>A0ABD5RUM5</accession>
<gene>
    <name evidence="2" type="ORF">ACFQE1_01645</name>
</gene>
<dbReference type="SUPFAM" id="SSF46785">
    <property type="entry name" value="Winged helix' DNA-binding domain"/>
    <property type="match status" value="1"/>
</dbReference>
<sequence>MQEGSIEAYLRRKGVLAVLIEIGLGSATFQDIDEAVLVSSSTVSNRLQEGVEKELIEITHRPTDHGTQKRYTLTSVGTRVLNRVREIDLDKTVQKLQRLQRERETELERLIGRLNRDKLIIGFEHERNPPDVPEDTIPADALGGLEPPSKSEEEAAQRKRLEEDLVGLDEKTDNESDDQP</sequence>
<comment type="caution">
    <text evidence="2">The sequence shown here is derived from an EMBL/GenBank/DDBJ whole genome shotgun (WGS) entry which is preliminary data.</text>
</comment>
<evidence type="ECO:0000256" key="1">
    <source>
        <dbReference type="SAM" id="MobiDB-lite"/>
    </source>
</evidence>
<reference evidence="2 3" key="1">
    <citation type="journal article" date="2019" name="Int. J. Syst. Evol. Microbiol.">
        <title>The Global Catalogue of Microorganisms (GCM) 10K type strain sequencing project: providing services to taxonomists for standard genome sequencing and annotation.</title>
        <authorList>
            <consortium name="The Broad Institute Genomics Platform"/>
            <consortium name="The Broad Institute Genome Sequencing Center for Infectious Disease"/>
            <person name="Wu L."/>
            <person name="Ma J."/>
        </authorList>
    </citation>
    <scope>NUCLEOTIDE SEQUENCE [LARGE SCALE GENOMIC DNA]</scope>
    <source>
        <strain evidence="2 3">NBRC 111368</strain>
    </source>
</reference>
<dbReference type="EMBL" id="JBHSWU010000004">
    <property type="protein sequence ID" value="MFC6723114.1"/>
    <property type="molecule type" value="Genomic_DNA"/>
</dbReference>
<proteinExistence type="predicted"/>
<feature type="compositionally biased region" description="Basic and acidic residues" evidence="1">
    <location>
        <begin position="149"/>
        <end position="174"/>
    </location>
</feature>
<name>A0ABD5RUM5_9EURY</name>
<evidence type="ECO:0008006" key="4">
    <source>
        <dbReference type="Google" id="ProtNLM"/>
    </source>
</evidence>
<dbReference type="InterPro" id="IPR036390">
    <property type="entry name" value="WH_DNA-bd_sf"/>
</dbReference>
<dbReference type="Proteomes" id="UP001596328">
    <property type="component" value="Unassembled WGS sequence"/>
</dbReference>
<keyword evidence="3" id="KW-1185">Reference proteome</keyword>
<evidence type="ECO:0000313" key="3">
    <source>
        <dbReference type="Proteomes" id="UP001596328"/>
    </source>
</evidence>
<dbReference type="AlphaFoldDB" id="A0ABD5RUM5"/>
<organism evidence="2 3">
    <name type="scientific">Halobium palmae</name>
    <dbReference type="NCBI Taxonomy" id="1776492"/>
    <lineage>
        <taxon>Archaea</taxon>
        <taxon>Methanobacteriati</taxon>
        <taxon>Methanobacteriota</taxon>
        <taxon>Stenosarchaea group</taxon>
        <taxon>Halobacteria</taxon>
        <taxon>Halobacteriales</taxon>
        <taxon>Haloferacaceae</taxon>
        <taxon>Halobium</taxon>
    </lineage>
</organism>
<dbReference type="InterPro" id="IPR036388">
    <property type="entry name" value="WH-like_DNA-bd_sf"/>
</dbReference>
<protein>
    <recommendedName>
        <fullName evidence="4">DNA-binding transcriptional regulator, MarR family</fullName>
    </recommendedName>
</protein>